<dbReference type="InterPro" id="IPR029058">
    <property type="entry name" value="AB_hydrolase_fold"/>
</dbReference>
<evidence type="ECO:0000256" key="4">
    <source>
        <dbReference type="ARBA" id="ARBA00022801"/>
    </source>
</evidence>
<keyword evidence="5" id="KW-1015">Disulfide bond</keyword>
<dbReference type="InterPro" id="IPR019826">
    <property type="entry name" value="Carboxylesterase_B_AS"/>
</dbReference>
<keyword evidence="3" id="KW-0719">Serine esterase</keyword>
<feature type="domain" description="Carboxylesterase type B" evidence="8">
    <location>
        <begin position="22"/>
        <end position="516"/>
    </location>
</feature>
<comment type="similarity">
    <text evidence="2">Belongs to the 'GDXG' lipolytic enzyme family.</text>
</comment>
<dbReference type="Pfam" id="PF00135">
    <property type="entry name" value="COesterase"/>
    <property type="match status" value="1"/>
</dbReference>
<reference evidence="9" key="1">
    <citation type="submission" date="2021-12" db="EMBL/GenBank/DDBJ databases">
        <authorList>
            <person name="King R."/>
        </authorList>
    </citation>
    <scope>NUCLEOTIDE SEQUENCE</scope>
</reference>
<dbReference type="Proteomes" id="UP001153292">
    <property type="component" value="Chromosome 1"/>
</dbReference>
<keyword evidence="10" id="KW-1185">Reference proteome</keyword>
<dbReference type="PANTHER" id="PTHR11559">
    <property type="entry name" value="CARBOXYLESTERASE"/>
    <property type="match status" value="1"/>
</dbReference>
<evidence type="ECO:0000256" key="6">
    <source>
        <dbReference type="ARBA" id="ARBA00023180"/>
    </source>
</evidence>
<keyword evidence="7" id="KW-0732">Signal</keyword>
<evidence type="ECO:0000256" key="3">
    <source>
        <dbReference type="ARBA" id="ARBA00022487"/>
    </source>
</evidence>
<dbReference type="InterPro" id="IPR002168">
    <property type="entry name" value="Lipase_GDXG_HIS_AS"/>
</dbReference>
<evidence type="ECO:0000256" key="1">
    <source>
        <dbReference type="ARBA" id="ARBA00005964"/>
    </source>
</evidence>
<dbReference type="SUPFAM" id="SSF53474">
    <property type="entry name" value="alpha/beta-Hydrolases"/>
    <property type="match status" value="1"/>
</dbReference>
<name>A0ABN8AUM0_CHISP</name>
<dbReference type="Gene3D" id="3.40.50.1820">
    <property type="entry name" value="alpha/beta hydrolase"/>
    <property type="match status" value="1"/>
</dbReference>
<dbReference type="EMBL" id="OU963894">
    <property type="protein sequence ID" value="CAH0397389.1"/>
    <property type="molecule type" value="Genomic_DNA"/>
</dbReference>
<dbReference type="PROSITE" id="PS01173">
    <property type="entry name" value="LIPASE_GDXG_HIS"/>
    <property type="match status" value="1"/>
</dbReference>
<proteinExistence type="inferred from homology"/>
<dbReference type="EC" id="3.1.1.-" evidence="7"/>
<organism evidence="9 10">
    <name type="scientific">Chilo suppressalis</name>
    <name type="common">Asiatic rice borer moth</name>
    <dbReference type="NCBI Taxonomy" id="168631"/>
    <lineage>
        <taxon>Eukaryota</taxon>
        <taxon>Metazoa</taxon>
        <taxon>Ecdysozoa</taxon>
        <taxon>Arthropoda</taxon>
        <taxon>Hexapoda</taxon>
        <taxon>Insecta</taxon>
        <taxon>Pterygota</taxon>
        <taxon>Neoptera</taxon>
        <taxon>Endopterygota</taxon>
        <taxon>Lepidoptera</taxon>
        <taxon>Glossata</taxon>
        <taxon>Ditrysia</taxon>
        <taxon>Pyraloidea</taxon>
        <taxon>Crambidae</taxon>
        <taxon>Crambinae</taxon>
        <taxon>Chilo</taxon>
    </lineage>
</organism>
<evidence type="ECO:0000256" key="2">
    <source>
        <dbReference type="ARBA" id="ARBA00010515"/>
    </source>
</evidence>
<dbReference type="InterPro" id="IPR050309">
    <property type="entry name" value="Type-B_Carboxylest/Lipase"/>
</dbReference>
<evidence type="ECO:0000313" key="9">
    <source>
        <dbReference type="EMBL" id="CAH0397389.1"/>
    </source>
</evidence>
<keyword evidence="4 7" id="KW-0378">Hydrolase</keyword>
<dbReference type="InterPro" id="IPR002018">
    <property type="entry name" value="CarbesteraseB"/>
</dbReference>
<accession>A0ABN8AUM0</accession>
<evidence type="ECO:0000256" key="7">
    <source>
        <dbReference type="RuleBase" id="RU361235"/>
    </source>
</evidence>
<feature type="signal peptide" evidence="7">
    <location>
        <begin position="1"/>
        <end position="18"/>
    </location>
</feature>
<evidence type="ECO:0000313" key="10">
    <source>
        <dbReference type="Proteomes" id="UP001153292"/>
    </source>
</evidence>
<evidence type="ECO:0000256" key="5">
    <source>
        <dbReference type="ARBA" id="ARBA00023157"/>
    </source>
</evidence>
<sequence length="533" mass="60369">MWRFELFILLNALCYVTCSYIIVDTPVGSVSGVKASDGDYYAFFGIPYGVVNRSNLFGVAERHPKFDEVFEAVDDSIFCPQILNQIPQGSIDCLQLNIFVPTKANNIHRLPVMVHIHGGSFFGGSKSTNTYGPKYLVRHDVILVVINYRLGPYGFMCLDIPEVPGNQGLKDQVLALRWIRENIESFGGDITKITVFGVSAGGHSIEFHLLSVNENLFSNAIIQSGSAEAATVFTDHDKVAPLRIAEELSYNANSLTDAINYLSTLEPNLVIQASNDLSITYKPCTEQIFEDVSPFLTRYWVNANIQKVKDMPIIIGFCEHELLMANINSLSSDFSIIIMNRLLNKFNFNDERLNESVSDIQDFYLGNENLKSASIPIAAFFDSDFTYIYPIQRSIKKFIQGKSKSVYQYMFSYNGGRNSAKFAGNVTAGSAVHSDDIGYLFDVNYLAEKQSPEDLLILDRVTTMWTNFAKYGDPSPEITDLLTTEWLPISNESEYFHIDSTLKMEERPLRDRMDFWDDFYIKNYMFLKGYNEE</sequence>
<protein>
    <recommendedName>
        <fullName evidence="7">Carboxylic ester hydrolase</fullName>
        <ecNumber evidence="7">3.1.1.-</ecNumber>
    </recommendedName>
</protein>
<dbReference type="PROSITE" id="PS00122">
    <property type="entry name" value="CARBOXYLESTERASE_B_1"/>
    <property type="match status" value="1"/>
</dbReference>
<keyword evidence="6" id="KW-0325">Glycoprotein</keyword>
<feature type="chain" id="PRO_5044955615" description="Carboxylic ester hydrolase" evidence="7">
    <location>
        <begin position="19"/>
        <end position="533"/>
    </location>
</feature>
<comment type="similarity">
    <text evidence="1 7">Belongs to the type-B carboxylesterase/lipase family.</text>
</comment>
<gene>
    <name evidence="9" type="ORF">CHILSU_LOCUS458</name>
</gene>
<evidence type="ECO:0000259" key="8">
    <source>
        <dbReference type="Pfam" id="PF00135"/>
    </source>
</evidence>